<dbReference type="GO" id="GO:0016791">
    <property type="term" value="F:phosphatase activity"/>
    <property type="evidence" value="ECO:0007669"/>
    <property type="project" value="TreeGrafter"/>
</dbReference>
<dbReference type="SFLD" id="SFLDG01140">
    <property type="entry name" value="C2.B:_Phosphomannomutase_and_P"/>
    <property type="match status" value="1"/>
</dbReference>
<evidence type="ECO:0000313" key="1">
    <source>
        <dbReference type="EMBL" id="KRM06190.1"/>
    </source>
</evidence>
<dbReference type="InterPro" id="IPR000150">
    <property type="entry name" value="Cof"/>
</dbReference>
<keyword evidence="2" id="KW-1185">Reference proteome</keyword>
<dbReference type="PANTHER" id="PTHR10000">
    <property type="entry name" value="PHOSPHOSERINE PHOSPHATASE"/>
    <property type="match status" value="1"/>
</dbReference>
<dbReference type="Pfam" id="PF08282">
    <property type="entry name" value="Hydrolase_3"/>
    <property type="match status" value="1"/>
</dbReference>
<dbReference type="STRING" id="1423750.FC89_GL001060"/>
<gene>
    <name evidence="1" type="ORF">FC89_GL001060</name>
</gene>
<dbReference type="AlphaFoldDB" id="A0A0R1VK52"/>
<dbReference type="SFLD" id="SFLDS00003">
    <property type="entry name" value="Haloacid_Dehalogenase"/>
    <property type="match status" value="1"/>
</dbReference>
<accession>A0A0R1VK52</accession>
<proteinExistence type="predicted"/>
<dbReference type="PANTHER" id="PTHR10000:SF8">
    <property type="entry name" value="HAD SUPERFAMILY HYDROLASE-LIKE, TYPE 3"/>
    <property type="match status" value="1"/>
</dbReference>
<dbReference type="NCBIfam" id="TIGR00099">
    <property type="entry name" value="Cof-subfamily"/>
    <property type="match status" value="1"/>
</dbReference>
<dbReference type="Gene3D" id="3.40.50.1000">
    <property type="entry name" value="HAD superfamily/HAD-like"/>
    <property type="match status" value="1"/>
</dbReference>
<reference evidence="1 2" key="1">
    <citation type="journal article" date="2015" name="Genome Announc.">
        <title>Expanding the biotechnology potential of lactobacilli through comparative genomics of 213 strains and associated genera.</title>
        <authorList>
            <person name="Sun Z."/>
            <person name="Harris H.M."/>
            <person name="McCann A."/>
            <person name="Guo C."/>
            <person name="Argimon S."/>
            <person name="Zhang W."/>
            <person name="Yang X."/>
            <person name="Jeffery I.B."/>
            <person name="Cooney J.C."/>
            <person name="Kagawa T.F."/>
            <person name="Liu W."/>
            <person name="Song Y."/>
            <person name="Salvetti E."/>
            <person name="Wrobel A."/>
            <person name="Rasinkangas P."/>
            <person name="Parkhill J."/>
            <person name="Rea M.C."/>
            <person name="O'Sullivan O."/>
            <person name="Ritari J."/>
            <person name="Douillard F.P."/>
            <person name="Paul Ross R."/>
            <person name="Yang R."/>
            <person name="Briner A.E."/>
            <person name="Felis G.E."/>
            <person name="de Vos W.M."/>
            <person name="Barrangou R."/>
            <person name="Klaenhammer T.R."/>
            <person name="Caufield P.W."/>
            <person name="Cui Y."/>
            <person name="Zhang H."/>
            <person name="O'Toole P.W."/>
        </authorList>
    </citation>
    <scope>NUCLEOTIDE SEQUENCE [LARGE SCALE GENOMIC DNA]</scope>
    <source>
        <strain evidence="1 2">DSM 18630</strain>
    </source>
</reference>
<sequence>MLPKLIFSDLDGTLLNNQHQITPKTQQAILRAVAAGSKFIPVSARMPTAIAPILQNIGLITPLIAYNGALIRDAHARSIKSMALPVVTAQSICNDVEQHFPNLVWNIYGEDRWAATNNDQKWVPNEEKIVGLQAQRLVTIAEIAQFKLIHKVLLMGESESVKQAESLIKQYYPKLSIARSSPNLIEITAGGVEKRQAVSWLTNYYQVRPEETIAFGDNYNDLGMLTTVGTGYVMGNAPQEIKKRAGKLTADNDHDGIAAVLQQWF</sequence>
<evidence type="ECO:0008006" key="3">
    <source>
        <dbReference type="Google" id="ProtNLM"/>
    </source>
</evidence>
<dbReference type="SUPFAM" id="SSF56784">
    <property type="entry name" value="HAD-like"/>
    <property type="match status" value="1"/>
</dbReference>
<dbReference type="GO" id="GO:0005829">
    <property type="term" value="C:cytosol"/>
    <property type="evidence" value="ECO:0007669"/>
    <property type="project" value="TreeGrafter"/>
</dbReference>
<organism evidence="1 2">
    <name type="scientific">Liquorilactobacillus ghanensis DSM 18630</name>
    <dbReference type="NCBI Taxonomy" id="1423750"/>
    <lineage>
        <taxon>Bacteria</taxon>
        <taxon>Bacillati</taxon>
        <taxon>Bacillota</taxon>
        <taxon>Bacilli</taxon>
        <taxon>Lactobacillales</taxon>
        <taxon>Lactobacillaceae</taxon>
        <taxon>Liquorilactobacillus</taxon>
    </lineage>
</organism>
<dbReference type="Gene3D" id="3.30.1240.10">
    <property type="match status" value="1"/>
</dbReference>
<dbReference type="Proteomes" id="UP000051451">
    <property type="component" value="Unassembled WGS sequence"/>
</dbReference>
<dbReference type="PROSITE" id="PS01229">
    <property type="entry name" value="COF_2"/>
    <property type="match status" value="1"/>
</dbReference>
<evidence type="ECO:0000313" key="2">
    <source>
        <dbReference type="Proteomes" id="UP000051451"/>
    </source>
</evidence>
<dbReference type="NCBIfam" id="TIGR01484">
    <property type="entry name" value="HAD-SF-IIB"/>
    <property type="match status" value="1"/>
</dbReference>
<dbReference type="RefSeq" id="WP_057871803.1">
    <property type="nucleotide sequence ID" value="NZ_AZGB01000016.1"/>
</dbReference>
<dbReference type="EMBL" id="AZGB01000016">
    <property type="protein sequence ID" value="KRM06190.1"/>
    <property type="molecule type" value="Genomic_DNA"/>
</dbReference>
<comment type="caution">
    <text evidence="1">The sequence shown here is derived from an EMBL/GenBank/DDBJ whole genome shotgun (WGS) entry which is preliminary data.</text>
</comment>
<dbReference type="PROSITE" id="PS01228">
    <property type="entry name" value="COF_1"/>
    <property type="match status" value="1"/>
</dbReference>
<dbReference type="OrthoDB" id="9790031at2"/>
<protein>
    <recommendedName>
        <fullName evidence="3">HAD superfamily hydrolase</fullName>
    </recommendedName>
</protein>
<dbReference type="CDD" id="cd07516">
    <property type="entry name" value="HAD_Pase"/>
    <property type="match status" value="1"/>
</dbReference>
<dbReference type="PATRIC" id="fig|1423750.3.peg.1085"/>
<dbReference type="InterPro" id="IPR036412">
    <property type="entry name" value="HAD-like_sf"/>
</dbReference>
<dbReference type="GeneID" id="98319083"/>
<name>A0A0R1VK52_9LACO</name>
<dbReference type="InterPro" id="IPR006379">
    <property type="entry name" value="HAD-SF_hydro_IIB"/>
</dbReference>
<dbReference type="InterPro" id="IPR023214">
    <property type="entry name" value="HAD_sf"/>
</dbReference>
<dbReference type="GO" id="GO:0000287">
    <property type="term" value="F:magnesium ion binding"/>
    <property type="evidence" value="ECO:0007669"/>
    <property type="project" value="TreeGrafter"/>
</dbReference>